<dbReference type="PANTHER" id="PTHR12029:SF11">
    <property type="entry name" value="METHYLTRANSFERASE TARBP1-RELATED"/>
    <property type="match status" value="1"/>
</dbReference>
<keyword evidence="1 4" id="KW-0489">Methyltransferase</keyword>
<dbReference type="PANTHER" id="PTHR12029">
    <property type="entry name" value="RNA METHYLTRANSFERASE"/>
    <property type="match status" value="1"/>
</dbReference>
<evidence type="ECO:0000313" key="5">
    <source>
        <dbReference type="Proteomes" id="UP000018144"/>
    </source>
</evidence>
<name>U4LVN2_PYROM</name>
<dbReference type="InterPro" id="IPR044748">
    <property type="entry name" value="Trm3/TARBP1_C"/>
</dbReference>
<organism evidence="4 5">
    <name type="scientific">Pyronema omphalodes (strain CBS 100304)</name>
    <name type="common">Pyronema confluens</name>
    <dbReference type="NCBI Taxonomy" id="1076935"/>
    <lineage>
        <taxon>Eukaryota</taxon>
        <taxon>Fungi</taxon>
        <taxon>Dikarya</taxon>
        <taxon>Ascomycota</taxon>
        <taxon>Pezizomycotina</taxon>
        <taxon>Pezizomycetes</taxon>
        <taxon>Pezizales</taxon>
        <taxon>Pyronemataceae</taxon>
        <taxon>Pyronema</taxon>
    </lineage>
</organism>
<accession>U4LVN2</accession>
<dbReference type="GO" id="GO:0030488">
    <property type="term" value="P:tRNA methylation"/>
    <property type="evidence" value="ECO:0007669"/>
    <property type="project" value="InterPro"/>
</dbReference>
<dbReference type="GO" id="GO:0003723">
    <property type="term" value="F:RNA binding"/>
    <property type="evidence" value="ECO:0007669"/>
    <property type="project" value="InterPro"/>
</dbReference>
<dbReference type="SUPFAM" id="SSF75217">
    <property type="entry name" value="alpha/beta knot"/>
    <property type="match status" value="1"/>
</dbReference>
<dbReference type="Proteomes" id="UP000018144">
    <property type="component" value="Unassembled WGS sequence"/>
</dbReference>
<dbReference type="OMA" id="VTADRWM"/>
<keyword evidence="2 4" id="KW-0808">Transferase</keyword>
<feature type="domain" description="tRNA/rRNA methyltransferase SpoU type" evidence="3">
    <location>
        <begin position="1327"/>
        <end position="1468"/>
    </location>
</feature>
<reference evidence="4 5" key="1">
    <citation type="journal article" date="2013" name="PLoS Genet.">
        <title>The genome and development-dependent transcriptomes of Pyronema confluens: a window into fungal evolution.</title>
        <authorList>
            <person name="Traeger S."/>
            <person name="Altegoer F."/>
            <person name="Freitag M."/>
            <person name="Gabaldon T."/>
            <person name="Kempken F."/>
            <person name="Kumar A."/>
            <person name="Marcet-Houben M."/>
            <person name="Poggeler S."/>
            <person name="Stajich J.E."/>
            <person name="Nowrousian M."/>
        </authorList>
    </citation>
    <scope>NUCLEOTIDE SEQUENCE [LARGE SCALE GENOMIC DNA]</scope>
    <source>
        <strain evidence="5">CBS 100304</strain>
        <tissue evidence="4">Vegetative mycelium</tissue>
    </source>
</reference>
<dbReference type="InterPro" id="IPR029026">
    <property type="entry name" value="tRNA_m1G_MTases_N"/>
</dbReference>
<dbReference type="CDD" id="cd18091">
    <property type="entry name" value="SpoU-like_TRM3-like"/>
    <property type="match status" value="1"/>
</dbReference>
<dbReference type="Gene3D" id="3.40.1280.10">
    <property type="match status" value="1"/>
</dbReference>
<dbReference type="OrthoDB" id="241340at2759"/>
<proteinExistence type="predicted"/>
<dbReference type="STRING" id="1076935.U4LVN2"/>
<protein>
    <submittedName>
        <fullName evidence="4">Similar to tRNA (Guanosine(18)-2'-O)-methyltransferase acc. no. Q07527</fullName>
    </submittedName>
</protein>
<evidence type="ECO:0000313" key="4">
    <source>
        <dbReference type="EMBL" id="CCX34712.1"/>
    </source>
</evidence>
<dbReference type="InterPro" id="IPR029028">
    <property type="entry name" value="Alpha/beta_knot_MTases"/>
</dbReference>
<evidence type="ECO:0000256" key="1">
    <source>
        <dbReference type="ARBA" id="ARBA00022603"/>
    </source>
</evidence>
<sequence>MSMDIYGSLAAILASSSSSTTTPTSLIATQLSSAPHDQKPAFARVLAELLRGNADGNAQTVLHDYIRSLVSAVDLDDVSADFKLAVELADEGLLLQILDETVASLRALISRAANVHISSDDAFALDSKDFLEKYLDGVENEQLESDSVTVVRQLRFWHFLFMTGKAYPELYLRIGVVLPARLLAAMGLRDSSVAKAAGNSLCCFVNDFHRSLPVAASEMLWDGISRLVSAEVHVDLALALWLRWIAATSANVAPTQEILKTDLYWVLIQKCLSTGFSERRKYSLNLLTTSISLTTSSVSTRTFTFEPTKRKEITAAWSKYNTLVEIVSLSTSPNQLRDATPDLKRLLNPTSHVPSSWIVALTILGFQAGSGGVSRTFWDILLTLENDRLCRLFEGPEGTKLLQDVLLPFAAQAGNFSVSKAHPEVCEHGTQMANWIGKLLAAGDVNMTKTLVKALMNWIDATEDNIFAPARAWMLKGILEGVQGKKVFDEVADVKLLVKIAKMRRFTRMKADVCIAIIFKLLLAIDLEKVGLNTFWNAFAEIAYKKQYLLSEKYMISIVNEFGPSLMEKDSFSFVMKMAFPLPKETIPSRVDLLKAVLIMQWLACDERMPEKMFPGRDMWIQILHTSRLSFWSVALGNQALFRRLAKIYGGSAVILPRLLRNTQANTADLAELLELWPEDALGGASTIPTDVNVIPKVFQLGWMKLQDAKADAFEQVEGRLRADSAVVCAHAAKLIGYSIFYRIHIGDIVDLITHYDLPKLGRNKHDNIEMTVTAGRYIGAILRVLDGAVTVAKELDHVTVSRIFKELPRHMRFLEGDSLLSALSVIRGVATAAVEPSKLNEAGLADLIQQLWETVDATTLRADFVKSYHGFIETIFHPVIIEEAVEDEGLRDTVIELTQEIMKLGNGRRSIKPAIAKAIRKAFLHSPRHPAVIGRSHWLIDVAIELILWSPNPKDNDIIVEHPLVTLFDDVTPEVDHYAEYFGDLEIYSQVYMFDMLSRMSETDVDQSAFVTELRNRLFTPWTANFTGMSVWVAWKRHSHLQTLILTERFLKSSSIEEFLDLAINKALCHEPHPRFRFLFEWIISLAILRFPDHRNVIWEHLHYPRNQNPKLQVSLLRVGLMVARNLPPDLREAYFTELVLTAVPLTSNTKVVVRHQAIAMQIELWEDAHKFEYDSLTANPLFRQTHVAVINSPYFKEFQNAKDYRTFEPVGNFTITTICSGNYLKEGDEVEIIPASAFADLAATPVESEGQKLRLPLGSLPSADSAAEEKEAKEAPHSGAVAYNRHDLEQIASLSAAAEEENNIAIQTKAAAPSANNREIIMCASLIDKGFNLGGLSRVSEIMGVKTLTIPSKAVMKEKEFAAVSVHSESWLDIQEVQVPDITAFLREKRMEGYEAVGVEQTDRSVVLGSEECDKKWSNKVLLLMGTEKFGIPAELLGELDWCVEIPQKGMTRSMNVQTAAAVVLYDVSK</sequence>
<keyword evidence="5" id="KW-1185">Reference proteome</keyword>
<evidence type="ECO:0000256" key="2">
    <source>
        <dbReference type="ARBA" id="ARBA00022679"/>
    </source>
</evidence>
<dbReference type="EMBL" id="HF936612">
    <property type="protein sequence ID" value="CCX34712.1"/>
    <property type="molecule type" value="Genomic_DNA"/>
</dbReference>
<dbReference type="eggNOG" id="KOG0839">
    <property type="taxonomic scope" value="Eukaryota"/>
</dbReference>
<dbReference type="Pfam" id="PF00588">
    <property type="entry name" value="SpoU_methylase"/>
    <property type="match status" value="1"/>
</dbReference>
<dbReference type="InterPro" id="IPR045330">
    <property type="entry name" value="TRM3/TARBP1"/>
</dbReference>
<dbReference type="InterPro" id="IPR001537">
    <property type="entry name" value="SpoU_MeTrfase"/>
</dbReference>
<dbReference type="GO" id="GO:0016423">
    <property type="term" value="F:tRNA (guanine) methyltransferase activity"/>
    <property type="evidence" value="ECO:0007669"/>
    <property type="project" value="InterPro"/>
</dbReference>
<evidence type="ECO:0000259" key="3">
    <source>
        <dbReference type="Pfam" id="PF00588"/>
    </source>
</evidence>
<gene>
    <name evidence="4" type="ORF">PCON_04219</name>
</gene>